<proteinExistence type="predicted"/>
<keyword evidence="2" id="KW-1185">Reference proteome</keyword>
<dbReference type="STRING" id="762968.HMPREF9441_00535"/>
<dbReference type="PATRIC" id="fig|762968.3.peg.476"/>
<evidence type="ECO:0000313" key="1">
    <source>
        <dbReference type="EMBL" id="EHH01512.1"/>
    </source>
</evidence>
<dbReference type="OrthoDB" id="1050516at2"/>
<protein>
    <submittedName>
        <fullName evidence="1">Uncharacterized protein</fullName>
    </submittedName>
</protein>
<dbReference type="InterPro" id="IPR046573">
    <property type="entry name" value="DUF6633"/>
</dbReference>
<comment type="caution">
    <text evidence="1">The sequence shown here is derived from an EMBL/GenBank/DDBJ whole genome shotgun (WGS) entry which is preliminary data.</text>
</comment>
<evidence type="ECO:0000313" key="2">
    <source>
        <dbReference type="Proteomes" id="UP000003598"/>
    </source>
</evidence>
<organism evidence="1 2">
    <name type="scientific">Paraprevotella clara YIT 11840</name>
    <dbReference type="NCBI Taxonomy" id="762968"/>
    <lineage>
        <taxon>Bacteria</taxon>
        <taxon>Pseudomonadati</taxon>
        <taxon>Bacteroidota</taxon>
        <taxon>Bacteroidia</taxon>
        <taxon>Bacteroidales</taxon>
        <taxon>Prevotellaceae</taxon>
        <taxon>Paraprevotella</taxon>
    </lineage>
</organism>
<dbReference type="AlphaFoldDB" id="G5SMG0"/>
<dbReference type="EMBL" id="AFFY01000006">
    <property type="protein sequence ID" value="EHH01512.1"/>
    <property type="molecule type" value="Genomic_DNA"/>
</dbReference>
<name>G5SMG0_9BACT</name>
<accession>G5SMG0</accession>
<dbReference type="HOGENOM" id="CLU_108814_0_0_10"/>
<reference evidence="1 2" key="1">
    <citation type="submission" date="2011-03" db="EMBL/GenBank/DDBJ databases">
        <authorList>
            <person name="Weinstock G."/>
            <person name="Sodergren E."/>
            <person name="Clifton S."/>
            <person name="Fulton L."/>
            <person name="Fulton B."/>
            <person name="Courtney L."/>
            <person name="Fronick C."/>
            <person name="Harrison M."/>
            <person name="Strong C."/>
            <person name="Farmer C."/>
            <person name="Delahaunty K."/>
            <person name="Markovic C."/>
            <person name="Hall O."/>
            <person name="Minx P."/>
            <person name="Tomlinson C."/>
            <person name="Mitreva M."/>
            <person name="Hou S."/>
            <person name="Chen J."/>
            <person name="Wollam A."/>
            <person name="Pepin K.H."/>
            <person name="Johnson M."/>
            <person name="Bhonagiri V."/>
            <person name="Zhang X."/>
            <person name="Suruliraj S."/>
            <person name="Warren W."/>
            <person name="Chinwalla A."/>
            <person name="Mardis E.R."/>
            <person name="Wilson R.K."/>
        </authorList>
    </citation>
    <scope>NUCLEOTIDE SEQUENCE [LARGE SCALE GENOMIC DNA]</scope>
    <source>
        <strain evidence="1 2">YIT 11840</strain>
    </source>
</reference>
<gene>
    <name evidence="1" type="ORF">HMPREF9441_00535</name>
</gene>
<dbReference type="Proteomes" id="UP000003598">
    <property type="component" value="Unassembled WGS sequence"/>
</dbReference>
<sequence length="168" mass="18849">MQWGYAAGNPEKAYMADCPTLLQLDALYGGGTSAYWVDTQVSALFGSSSSREKGVVDGIGIFCQSFSSQISGFKLSEVMLFFARYKAGRYDNSYGAFDSRRIGNAFFKEFVPERNKELDLINRNKLAEEIERRRFVPPKGHTSLSLVQELRRRAADGDKEALRQLTPP</sequence>
<dbReference type="Pfam" id="PF20338">
    <property type="entry name" value="DUF6633"/>
    <property type="match status" value="1"/>
</dbReference>